<accession>A0AAF5DHE0</accession>
<feature type="transmembrane region" description="Helical" evidence="1">
    <location>
        <begin position="228"/>
        <end position="249"/>
    </location>
</feature>
<evidence type="ECO:0000256" key="1">
    <source>
        <dbReference type="SAM" id="Phobius"/>
    </source>
</evidence>
<reference evidence="4" key="1">
    <citation type="submission" date="2024-02" db="UniProtKB">
        <authorList>
            <consortium name="WormBaseParasite"/>
        </authorList>
    </citation>
    <scope>IDENTIFICATION</scope>
</reference>
<protein>
    <submittedName>
        <fullName evidence="4">Uncharacterized protein</fullName>
    </submittedName>
</protein>
<name>A0AAF5DHE0_STRER</name>
<keyword evidence="2" id="KW-0732">Signal</keyword>
<dbReference type="Proteomes" id="UP000035681">
    <property type="component" value="Unplaced"/>
</dbReference>
<keyword evidence="1" id="KW-0472">Membrane</keyword>
<keyword evidence="1" id="KW-0812">Transmembrane</keyword>
<feature type="chain" id="PRO_5042119345" evidence="2">
    <location>
        <begin position="18"/>
        <end position="260"/>
    </location>
</feature>
<keyword evidence="3" id="KW-1185">Reference proteome</keyword>
<proteinExistence type="predicted"/>
<dbReference type="AlphaFoldDB" id="A0AAF5DHE0"/>
<feature type="signal peptide" evidence="2">
    <location>
        <begin position="1"/>
        <end position="17"/>
    </location>
</feature>
<sequence length="260" mass="30466">MLYLSTLLFLIIQEIFEIPEQFYISLNLFKIIGGHSPIINEMYNANDFYKIIANFQIDKIMDSVLLFDNANIILSHPTNITSTSNTSQCLEIGKEINQINSSFPHKLYFGINEIIYNYNYTFTSQSLQWCICDKCGNIKKNYNNNSNDIQILVYANSTDVNHINLILPNNTLKDQSTTIEILYDLHYQDISMITHFDSQKGIFYCPSETRCLWELLYFFFEVINFYNIYSTIFTLSLSFILIIFIFISVDDEVFKNILLF</sequence>
<evidence type="ECO:0000313" key="3">
    <source>
        <dbReference type="Proteomes" id="UP000035681"/>
    </source>
</evidence>
<keyword evidence="1" id="KW-1133">Transmembrane helix</keyword>
<evidence type="ECO:0000313" key="4">
    <source>
        <dbReference type="WBParaSite" id="TCONS_00011710.p1"/>
    </source>
</evidence>
<dbReference type="WBParaSite" id="TCONS_00011710.p1">
    <property type="protein sequence ID" value="TCONS_00011710.p1"/>
    <property type="gene ID" value="XLOC_006462"/>
</dbReference>
<evidence type="ECO:0000256" key="2">
    <source>
        <dbReference type="SAM" id="SignalP"/>
    </source>
</evidence>
<organism evidence="3 4">
    <name type="scientific">Strongyloides stercoralis</name>
    <name type="common">Threadworm</name>
    <dbReference type="NCBI Taxonomy" id="6248"/>
    <lineage>
        <taxon>Eukaryota</taxon>
        <taxon>Metazoa</taxon>
        <taxon>Ecdysozoa</taxon>
        <taxon>Nematoda</taxon>
        <taxon>Chromadorea</taxon>
        <taxon>Rhabditida</taxon>
        <taxon>Tylenchina</taxon>
        <taxon>Panagrolaimomorpha</taxon>
        <taxon>Strongyloidoidea</taxon>
        <taxon>Strongyloididae</taxon>
        <taxon>Strongyloides</taxon>
    </lineage>
</organism>